<dbReference type="AlphaFoldDB" id="A0A1E5G3V5"/>
<sequence>MSIIASLTKKIEETAIVSPTLRFFCKLYYNPIVKREIELANITKKDHVLCIGGGPFPWTAIEIARDTRAKVTVIDVHYLSTLYAKQAISIFGLENLIEIRLGDGQSIDTSDFTVTHIALQAMPQDRILSNVLNRSKQGSRVLVRCAHDCLGSFYSCLSNQCLCDMCKSTRQKNSTMSETLLFIKGLRGERFEEANAYASRVNINSTASVAK</sequence>
<reference evidence="1 2" key="1">
    <citation type="submission" date="2016-09" db="EMBL/GenBank/DDBJ databases">
        <title>Draft genome sequence for the type strain of Desulfuribacillus alkaliarsenatis AHT28, an obligately anaerobic, sulfidogenic bacterium isolated from Russian soda lake sediments.</title>
        <authorList>
            <person name="Abin C.A."/>
            <person name="Hollibaugh J.T."/>
        </authorList>
    </citation>
    <scope>NUCLEOTIDE SEQUENCE [LARGE SCALE GENOMIC DNA]</scope>
    <source>
        <strain evidence="1 2">AHT28</strain>
    </source>
</reference>
<keyword evidence="2" id="KW-1185">Reference proteome</keyword>
<name>A0A1E5G3V5_9FIRM</name>
<dbReference type="OrthoDB" id="1956540at2"/>
<dbReference type="SUPFAM" id="SSF53335">
    <property type="entry name" value="S-adenosyl-L-methionine-dependent methyltransferases"/>
    <property type="match status" value="1"/>
</dbReference>
<dbReference type="RefSeq" id="WP_069642542.1">
    <property type="nucleotide sequence ID" value="NZ_MIJE01000004.1"/>
</dbReference>
<dbReference type="Proteomes" id="UP000094296">
    <property type="component" value="Unassembled WGS sequence"/>
</dbReference>
<dbReference type="InterPro" id="IPR029063">
    <property type="entry name" value="SAM-dependent_MTases_sf"/>
</dbReference>
<dbReference type="STRING" id="766136.BHF68_13820"/>
<proteinExistence type="predicted"/>
<accession>A0A1E5G3V5</accession>
<gene>
    <name evidence="1" type="ORF">BHF68_13820</name>
</gene>
<organism evidence="1 2">
    <name type="scientific">Desulfuribacillus alkaliarsenatis</name>
    <dbReference type="NCBI Taxonomy" id="766136"/>
    <lineage>
        <taxon>Bacteria</taxon>
        <taxon>Bacillati</taxon>
        <taxon>Bacillota</taxon>
        <taxon>Desulfuribacillia</taxon>
        <taxon>Desulfuribacillales</taxon>
        <taxon>Desulfuribacillaceae</taxon>
        <taxon>Desulfuribacillus</taxon>
    </lineage>
</organism>
<protein>
    <recommendedName>
        <fullName evidence="3">Methyltransferase domain-containing protein</fullName>
    </recommendedName>
</protein>
<evidence type="ECO:0000313" key="1">
    <source>
        <dbReference type="EMBL" id="OEF97763.1"/>
    </source>
</evidence>
<dbReference type="Gene3D" id="3.40.50.150">
    <property type="entry name" value="Vaccinia Virus protein VP39"/>
    <property type="match status" value="1"/>
</dbReference>
<evidence type="ECO:0008006" key="3">
    <source>
        <dbReference type="Google" id="ProtNLM"/>
    </source>
</evidence>
<comment type="caution">
    <text evidence="1">The sequence shown here is derived from an EMBL/GenBank/DDBJ whole genome shotgun (WGS) entry which is preliminary data.</text>
</comment>
<dbReference type="EMBL" id="MIJE01000004">
    <property type="protein sequence ID" value="OEF97763.1"/>
    <property type="molecule type" value="Genomic_DNA"/>
</dbReference>
<evidence type="ECO:0000313" key="2">
    <source>
        <dbReference type="Proteomes" id="UP000094296"/>
    </source>
</evidence>